<reference evidence="1 2" key="1">
    <citation type="submission" date="2017-04" db="EMBL/GenBank/DDBJ databases">
        <authorList>
            <person name="Afonso C.L."/>
            <person name="Miller P.J."/>
            <person name="Scott M.A."/>
            <person name="Spackman E."/>
            <person name="Goraichik I."/>
            <person name="Dimitrov K.M."/>
            <person name="Suarez D.L."/>
            <person name="Swayne D.E."/>
        </authorList>
    </citation>
    <scope>NUCLEOTIDE SEQUENCE [LARGE SCALE GENOMIC DNA]</scope>
    <source>
        <strain evidence="1 2">DSM 43828</strain>
    </source>
</reference>
<accession>A0A1W2FYV8</accession>
<proteinExistence type="predicted"/>
<organism evidence="1 2">
    <name type="scientific">Kibdelosporangium aridum</name>
    <dbReference type="NCBI Taxonomy" id="2030"/>
    <lineage>
        <taxon>Bacteria</taxon>
        <taxon>Bacillati</taxon>
        <taxon>Actinomycetota</taxon>
        <taxon>Actinomycetes</taxon>
        <taxon>Pseudonocardiales</taxon>
        <taxon>Pseudonocardiaceae</taxon>
        <taxon>Kibdelosporangium</taxon>
    </lineage>
</organism>
<sequence length="40" mass="4552">MLRRPYLALTGTVAFLRLLPKSSTDKDIDIFERTGQRSAN</sequence>
<dbReference type="Proteomes" id="UP000192674">
    <property type="component" value="Unassembled WGS sequence"/>
</dbReference>
<protein>
    <submittedName>
        <fullName evidence="1">Uncharacterized protein</fullName>
    </submittedName>
</protein>
<keyword evidence="2" id="KW-1185">Reference proteome</keyword>
<evidence type="ECO:0000313" key="1">
    <source>
        <dbReference type="EMBL" id="SMD27147.1"/>
    </source>
</evidence>
<dbReference type="AlphaFoldDB" id="A0A1W2FYV8"/>
<dbReference type="EMBL" id="FWXV01000020">
    <property type="protein sequence ID" value="SMD27147.1"/>
    <property type="molecule type" value="Genomic_DNA"/>
</dbReference>
<evidence type="ECO:0000313" key="2">
    <source>
        <dbReference type="Proteomes" id="UP000192674"/>
    </source>
</evidence>
<dbReference type="RefSeq" id="WP_268811639.1">
    <property type="nucleotide sequence ID" value="NZ_FWXV01000020.1"/>
</dbReference>
<gene>
    <name evidence="1" type="ORF">SAMN05661093_10744</name>
</gene>
<name>A0A1W2FYV8_KIBAR</name>